<proteinExistence type="predicted"/>
<keyword evidence="2" id="KW-1185">Reference proteome</keyword>
<evidence type="ECO:0000313" key="2">
    <source>
        <dbReference type="Proteomes" id="UP000234331"/>
    </source>
</evidence>
<gene>
    <name evidence="1" type="ORF">FRACA_380028</name>
</gene>
<protein>
    <submittedName>
        <fullName evidence="1">Uncharacterized protein</fullName>
    </submittedName>
</protein>
<dbReference type="AlphaFoldDB" id="A0A2I2KVY7"/>
<evidence type="ECO:0000313" key="1">
    <source>
        <dbReference type="EMBL" id="SNQ49837.1"/>
    </source>
</evidence>
<sequence>MADPAVATVTAPELHALVGG</sequence>
<dbReference type="Proteomes" id="UP000234331">
    <property type="component" value="Unassembled WGS sequence"/>
</dbReference>
<organism evidence="1 2">
    <name type="scientific">Frankia canadensis</name>
    <dbReference type="NCBI Taxonomy" id="1836972"/>
    <lineage>
        <taxon>Bacteria</taxon>
        <taxon>Bacillati</taxon>
        <taxon>Actinomycetota</taxon>
        <taxon>Actinomycetes</taxon>
        <taxon>Frankiales</taxon>
        <taxon>Frankiaceae</taxon>
        <taxon>Frankia</taxon>
    </lineage>
</organism>
<accession>A0A2I2KVY7</accession>
<reference evidence="1 2" key="1">
    <citation type="submission" date="2017-06" db="EMBL/GenBank/DDBJ databases">
        <authorList>
            <person name="Kim H.J."/>
            <person name="Triplett B.A."/>
        </authorList>
    </citation>
    <scope>NUCLEOTIDE SEQUENCE [LARGE SCALE GENOMIC DNA]</scope>
    <source>
        <strain evidence="1">FRACA_ARgP5</strain>
    </source>
</reference>
<dbReference type="EMBL" id="FZMO01000312">
    <property type="protein sequence ID" value="SNQ49837.1"/>
    <property type="molecule type" value="Genomic_DNA"/>
</dbReference>
<name>A0A2I2KVY7_9ACTN</name>